<evidence type="ECO:0000313" key="1">
    <source>
        <dbReference type="EMBL" id="AJQ94872.1"/>
    </source>
</evidence>
<gene>
    <name evidence="1" type="ORF">YC6258_02834</name>
</gene>
<reference evidence="1 2" key="1">
    <citation type="submission" date="2014-01" db="EMBL/GenBank/DDBJ databases">
        <title>Full genme sequencing of cellulolytic bacterium Gynuella sunshinyii YC6258T gen. nov., sp. nov.</title>
        <authorList>
            <person name="Khan H."/>
            <person name="Chung E.J."/>
            <person name="Chung Y.R."/>
        </authorList>
    </citation>
    <scope>NUCLEOTIDE SEQUENCE [LARGE SCALE GENOMIC DNA]</scope>
    <source>
        <strain evidence="1 2">YC6258</strain>
    </source>
</reference>
<dbReference type="Proteomes" id="UP000032266">
    <property type="component" value="Chromosome"/>
</dbReference>
<dbReference type="KEGG" id="gsn:YC6258_02834"/>
<sequence>MTNHILKRMVMEKWRRNDQDFKLPFLVFDYYHVIADLG</sequence>
<dbReference type="AlphaFoldDB" id="A0A0C5VJN6"/>
<evidence type="ECO:0000313" key="2">
    <source>
        <dbReference type="Proteomes" id="UP000032266"/>
    </source>
</evidence>
<dbReference type="EMBL" id="CP007142">
    <property type="protein sequence ID" value="AJQ94872.1"/>
    <property type="molecule type" value="Genomic_DNA"/>
</dbReference>
<dbReference type="HOGENOM" id="CLU_3328482_0_0_6"/>
<proteinExistence type="predicted"/>
<keyword evidence="2" id="KW-1185">Reference proteome</keyword>
<name>A0A0C5VJN6_9GAMM</name>
<accession>A0A0C5VJN6</accession>
<organism evidence="1 2">
    <name type="scientific">Gynuella sunshinyii YC6258</name>
    <dbReference type="NCBI Taxonomy" id="1445510"/>
    <lineage>
        <taxon>Bacteria</taxon>
        <taxon>Pseudomonadati</taxon>
        <taxon>Pseudomonadota</taxon>
        <taxon>Gammaproteobacteria</taxon>
        <taxon>Oceanospirillales</taxon>
        <taxon>Saccharospirillaceae</taxon>
        <taxon>Gynuella</taxon>
    </lineage>
</organism>
<protein>
    <submittedName>
        <fullName evidence="1">Uncharacterized protein</fullName>
    </submittedName>
</protein>